<feature type="transmembrane region" description="Helical" evidence="1">
    <location>
        <begin position="13"/>
        <end position="30"/>
    </location>
</feature>
<keyword evidence="1" id="KW-0812">Transmembrane</keyword>
<evidence type="ECO:0000313" key="2">
    <source>
        <dbReference type="EMBL" id="GAI78822.1"/>
    </source>
</evidence>
<comment type="caution">
    <text evidence="2">The sequence shown here is derived from an EMBL/GenBank/DDBJ whole genome shotgun (WGS) entry which is preliminary data.</text>
</comment>
<protein>
    <submittedName>
        <fullName evidence="2">Uncharacterized protein</fullName>
    </submittedName>
</protein>
<proteinExistence type="predicted"/>
<keyword evidence="1" id="KW-1133">Transmembrane helix</keyword>
<dbReference type="EMBL" id="BARW01010645">
    <property type="protein sequence ID" value="GAI78822.1"/>
    <property type="molecule type" value="Genomic_DNA"/>
</dbReference>
<dbReference type="AlphaFoldDB" id="X1RDJ9"/>
<sequence length="36" mass="4435">MEDEVLGNKVYEFLWYFIGFALFREIVFETENRSKN</sequence>
<organism evidence="2">
    <name type="scientific">marine sediment metagenome</name>
    <dbReference type="NCBI Taxonomy" id="412755"/>
    <lineage>
        <taxon>unclassified sequences</taxon>
        <taxon>metagenomes</taxon>
        <taxon>ecological metagenomes</taxon>
    </lineage>
</organism>
<accession>X1RDJ9</accession>
<feature type="non-terminal residue" evidence="2">
    <location>
        <position position="36"/>
    </location>
</feature>
<name>X1RDJ9_9ZZZZ</name>
<evidence type="ECO:0000256" key="1">
    <source>
        <dbReference type="SAM" id="Phobius"/>
    </source>
</evidence>
<keyword evidence="1" id="KW-0472">Membrane</keyword>
<gene>
    <name evidence="2" type="ORF">S12H4_20874</name>
</gene>
<reference evidence="2" key="1">
    <citation type="journal article" date="2014" name="Front. Microbiol.">
        <title>High frequency of phylogenetically diverse reductive dehalogenase-homologous genes in deep subseafloor sedimentary metagenomes.</title>
        <authorList>
            <person name="Kawai M."/>
            <person name="Futagami T."/>
            <person name="Toyoda A."/>
            <person name="Takaki Y."/>
            <person name="Nishi S."/>
            <person name="Hori S."/>
            <person name="Arai W."/>
            <person name="Tsubouchi T."/>
            <person name="Morono Y."/>
            <person name="Uchiyama I."/>
            <person name="Ito T."/>
            <person name="Fujiyama A."/>
            <person name="Inagaki F."/>
            <person name="Takami H."/>
        </authorList>
    </citation>
    <scope>NUCLEOTIDE SEQUENCE</scope>
    <source>
        <strain evidence="2">Expedition CK06-06</strain>
    </source>
</reference>